<feature type="region of interest" description="Disordered" evidence="1">
    <location>
        <begin position="142"/>
        <end position="231"/>
    </location>
</feature>
<accession>A0A9P6DWB6</accession>
<feature type="region of interest" description="Disordered" evidence="1">
    <location>
        <begin position="1"/>
        <end position="61"/>
    </location>
</feature>
<dbReference type="OrthoDB" id="2148418at2759"/>
<feature type="compositionally biased region" description="Low complexity" evidence="1">
    <location>
        <begin position="44"/>
        <end position="57"/>
    </location>
</feature>
<reference evidence="2" key="1">
    <citation type="journal article" date="2020" name="Nat. Commun.">
        <title>Large-scale genome sequencing of mycorrhizal fungi provides insights into the early evolution of symbiotic traits.</title>
        <authorList>
            <person name="Miyauchi S."/>
            <person name="Kiss E."/>
            <person name="Kuo A."/>
            <person name="Drula E."/>
            <person name="Kohler A."/>
            <person name="Sanchez-Garcia M."/>
            <person name="Morin E."/>
            <person name="Andreopoulos B."/>
            <person name="Barry K.W."/>
            <person name="Bonito G."/>
            <person name="Buee M."/>
            <person name="Carver A."/>
            <person name="Chen C."/>
            <person name="Cichocki N."/>
            <person name="Clum A."/>
            <person name="Culley D."/>
            <person name="Crous P.W."/>
            <person name="Fauchery L."/>
            <person name="Girlanda M."/>
            <person name="Hayes R.D."/>
            <person name="Keri Z."/>
            <person name="LaButti K."/>
            <person name="Lipzen A."/>
            <person name="Lombard V."/>
            <person name="Magnuson J."/>
            <person name="Maillard F."/>
            <person name="Murat C."/>
            <person name="Nolan M."/>
            <person name="Ohm R.A."/>
            <person name="Pangilinan J."/>
            <person name="Pereira M.F."/>
            <person name="Perotto S."/>
            <person name="Peter M."/>
            <person name="Pfister S."/>
            <person name="Riley R."/>
            <person name="Sitrit Y."/>
            <person name="Stielow J.B."/>
            <person name="Szollosi G."/>
            <person name="Zifcakova L."/>
            <person name="Stursova M."/>
            <person name="Spatafora J.W."/>
            <person name="Tedersoo L."/>
            <person name="Vaario L.M."/>
            <person name="Yamada A."/>
            <person name="Yan M."/>
            <person name="Wang P."/>
            <person name="Xu J."/>
            <person name="Bruns T."/>
            <person name="Baldrian P."/>
            <person name="Vilgalys R."/>
            <person name="Dunand C."/>
            <person name="Henrissat B."/>
            <person name="Grigoriev I.V."/>
            <person name="Hibbett D."/>
            <person name="Nagy L.G."/>
            <person name="Martin F.M."/>
        </authorList>
    </citation>
    <scope>NUCLEOTIDE SEQUENCE</scope>
    <source>
        <strain evidence="2">UP504</strain>
    </source>
</reference>
<feature type="compositionally biased region" description="Polar residues" evidence="1">
    <location>
        <begin position="190"/>
        <end position="200"/>
    </location>
</feature>
<dbReference type="EMBL" id="MU128970">
    <property type="protein sequence ID" value="KAF9513564.1"/>
    <property type="molecule type" value="Genomic_DNA"/>
</dbReference>
<proteinExistence type="predicted"/>
<gene>
    <name evidence="2" type="ORF">BS47DRAFT_951162</name>
</gene>
<comment type="caution">
    <text evidence="2">The sequence shown here is derived from an EMBL/GenBank/DDBJ whole genome shotgun (WGS) entry which is preliminary data.</text>
</comment>
<evidence type="ECO:0000313" key="3">
    <source>
        <dbReference type="Proteomes" id="UP000886523"/>
    </source>
</evidence>
<keyword evidence="3" id="KW-1185">Reference proteome</keyword>
<name>A0A9P6DWB6_9AGAM</name>
<evidence type="ECO:0000313" key="2">
    <source>
        <dbReference type="EMBL" id="KAF9513564.1"/>
    </source>
</evidence>
<feature type="region of interest" description="Disordered" evidence="1">
    <location>
        <begin position="294"/>
        <end position="321"/>
    </location>
</feature>
<protein>
    <submittedName>
        <fullName evidence="2">Uncharacterized protein</fullName>
    </submittedName>
</protein>
<feature type="compositionally biased region" description="Polar residues" evidence="1">
    <location>
        <begin position="294"/>
        <end position="309"/>
    </location>
</feature>
<dbReference type="AlphaFoldDB" id="A0A9P6DWB6"/>
<feature type="compositionally biased region" description="Basic and acidic residues" evidence="1">
    <location>
        <begin position="31"/>
        <end position="40"/>
    </location>
</feature>
<feature type="region of interest" description="Disordered" evidence="1">
    <location>
        <begin position="258"/>
        <end position="277"/>
    </location>
</feature>
<organism evidence="2 3">
    <name type="scientific">Hydnum rufescens UP504</name>
    <dbReference type="NCBI Taxonomy" id="1448309"/>
    <lineage>
        <taxon>Eukaryota</taxon>
        <taxon>Fungi</taxon>
        <taxon>Dikarya</taxon>
        <taxon>Basidiomycota</taxon>
        <taxon>Agaricomycotina</taxon>
        <taxon>Agaricomycetes</taxon>
        <taxon>Cantharellales</taxon>
        <taxon>Hydnaceae</taxon>
        <taxon>Hydnum</taxon>
    </lineage>
</organism>
<dbReference type="Proteomes" id="UP000886523">
    <property type="component" value="Unassembled WGS sequence"/>
</dbReference>
<sequence length="386" mass="42261">MREARVPSTTGLSNPDRPLTPPLDNVLATSHPHDVSEPLKPDFSSPVSDVSSSMDPMNISPLSRGLRRTLRRTSSQPPAFNHNVSIAKPPLKRKGLSHKAERVGPRPLAAMTATALRTITTKHTRINEGHFNALEIKVVLKDQPRPPSPGSKVRTVLQREREEVDQGRTARAKKRGLIRGLDRNQEGDENNVTPPSSYTATPGAERPLKHPRAPGDDDEYSTPKKTRLAVQSTAIDEDDFISTRVPLLWDVEEEARLRKGKEKDAGSSSATPPPLALTARRKFVRWDKLLASDTESLPAPNSKSSNSQPEGPLAPTKSALAKDPSSYDLDIFGNVVNTEEPLNKLLTKSRVVVTKVVYNDDQEALADPIVKKALKEAKGFSPIAPD</sequence>
<evidence type="ECO:0000256" key="1">
    <source>
        <dbReference type="SAM" id="MobiDB-lite"/>
    </source>
</evidence>
<feature type="compositionally biased region" description="Basic and acidic residues" evidence="1">
    <location>
        <begin position="157"/>
        <end position="168"/>
    </location>
</feature>